<evidence type="ECO:0000313" key="1">
    <source>
        <dbReference type="EMBL" id="RHF74414.1"/>
    </source>
</evidence>
<dbReference type="EMBL" id="QRHL01000002">
    <property type="protein sequence ID" value="RHF74414.1"/>
    <property type="molecule type" value="Genomic_DNA"/>
</dbReference>
<proteinExistence type="predicted"/>
<dbReference type="AlphaFoldDB" id="A0A414Q0T4"/>
<reference evidence="1 2" key="1">
    <citation type="submission" date="2018-08" db="EMBL/GenBank/DDBJ databases">
        <title>A genome reference for cultivated species of the human gut microbiota.</title>
        <authorList>
            <person name="Zou Y."/>
            <person name="Xue W."/>
            <person name="Luo G."/>
        </authorList>
    </citation>
    <scope>NUCLEOTIDE SEQUENCE [LARGE SCALE GENOMIC DNA]</scope>
    <source>
        <strain evidence="1 2">AM25-1</strain>
    </source>
</reference>
<comment type="caution">
    <text evidence="1">The sequence shown here is derived from an EMBL/GenBank/DDBJ whole genome shotgun (WGS) entry which is preliminary data.</text>
</comment>
<sequence length="213" mass="25243">MSGAGWSLKKGEMDTNVDYSEAMFQFFSKNNIMKNLYKLLLLKSILMLDTSEENVLYDISIHFAELYFLYKTTYPISITIFNGISKKSTLDIKVEEIFNNGIYDYKKIPIEDKINYIEETKQVLKRNVIGAFYTSFKKVPYSFDINLEFIKLNTNFKIFLDKNKSKIEDIIDLRIIEFFKISEKDEKVLSKALNFNYKQDYYIQINNLLKDLF</sequence>
<gene>
    <name evidence="1" type="ORF">DW663_02815</name>
</gene>
<organism evidence="1 2">
    <name type="scientific">Fusobacterium mortiferum</name>
    <dbReference type="NCBI Taxonomy" id="850"/>
    <lineage>
        <taxon>Bacteria</taxon>
        <taxon>Fusobacteriati</taxon>
        <taxon>Fusobacteriota</taxon>
        <taxon>Fusobacteriia</taxon>
        <taxon>Fusobacteriales</taxon>
        <taxon>Fusobacteriaceae</taxon>
        <taxon>Fusobacterium</taxon>
    </lineage>
</organism>
<evidence type="ECO:0000313" key="2">
    <source>
        <dbReference type="Proteomes" id="UP000284676"/>
    </source>
</evidence>
<accession>A0A414Q0T4</accession>
<name>A0A414Q0T4_FUSMR</name>
<protein>
    <submittedName>
        <fullName evidence="1">Uncharacterized protein</fullName>
    </submittedName>
</protein>
<dbReference type="RefSeq" id="WP_118127460.1">
    <property type="nucleotide sequence ID" value="NZ_QRHI01000012.1"/>
</dbReference>
<dbReference type="Proteomes" id="UP000284676">
    <property type="component" value="Unassembled WGS sequence"/>
</dbReference>